<comment type="caution">
    <text evidence="7">Lacks conserved residue(s) required for the propagation of feature annotation.</text>
</comment>
<evidence type="ECO:0000259" key="8">
    <source>
        <dbReference type="Pfam" id="PF04290"/>
    </source>
</evidence>
<evidence type="ECO:0000313" key="10">
    <source>
        <dbReference type="Proteomes" id="UP000324996"/>
    </source>
</evidence>
<dbReference type="EMBL" id="BKCN01000011">
    <property type="protein sequence ID" value="GER04596.1"/>
    <property type="molecule type" value="Genomic_DNA"/>
</dbReference>
<keyword evidence="10" id="KW-1185">Reference proteome</keyword>
<keyword evidence="4 7" id="KW-0812">Transmembrane</keyword>
<evidence type="ECO:0000256" key="1">
    <source>
        <dbReference type="ARBA" id="ARBA00004651"/>
    </source>
</evidence>
<feature type="transmembrane region" description="Helical" evidence="7">
    <location>
        <begin position="75"/>
        <end position="96"/>
    </location>
</feature>
<dbReference type="RefSeq" id="WP_150007175.1">
    <property type="nucleotide sequence ID" value="NZ_BKCN01000011.1"/>
</dbReference>
<proteinExistence type="inferred from homology"/>
<gene>
    <name evidence="9" type="ORF">JCM17846_22780</name>
</gene>
<evidence type="ECO:0000256" key="3">
    <source>
        <dbReference type="ARBA" id="ARBA00022475"/>
    </source>
</evidence>
<name>A0A5A7NC99_9PROT</name>
<evidence type="ECO:0000256" key="4">
    <source>
        <dbReference type="ARBA" id="ARBA00022692"/>
    </source>
</evidence>
<comment type="similarity">
    <text evidence="7">Belongs to the TRAP transporter small permease family.</text>
</comment>
<dbReference type="Proteomes" id="UP000324996">
    <property type="component" value="Unassembled WGS sequence"/>
</dbReference>
<reference evidence="9 10" key="1">
    <citation type="submission" date="2019-09" db="EMBL/GenBank/DDBJ databases">
        <title>NBRP : Genome information of microbial organism related human and environment.</title>
        <authorList>
            <person name="Hattori M."/>
            <person name="Oshima K."/>
            <person name="Inaba H."/>
            <person name="Suda W."/>
            <person name="Sakamoto M."/>
            <person name="Iino T."/>
            <person name="Kitahara M."/>
            <person name="Oshida Y."/>
            <person name="Iida T."/>
            <person name="Kudo T."/>
            <person name="Itoh T."/>
            <person name="Ohkuma M."/>
        </authorList>
    </citation>
    <scope>NUCLEOTIDE SEQUENCE [LARGE SCALE GENOMIC DNA]</scope>
    <source>
        <strain evidence="9 10">Q-1</strain>
    </source>
</reference>
<feature type="transmembrane region" description="Helical" evidence="7">
    <location>
        <begin position="33"/>
        <end position="55"/>
    </location>
</feature>
<comment type="caution">
    <text evidence="9">The sequence shown here is derived from an EMBL/GenBank/DDBJ whole genome shotgun (WGS) entry which is preliminary data.</text>
</comment>
<keyword evidence="2 7" id="KW-0813">Transport</keyword>
<keyword evidence="5 7" id="KW-1133">Transmembrane helix</keyword>
<evidence type="ECO:0000256" key="6">
    <source>
        <dbReference type="ARBA" id="ARBA00023136"/>
    </source>
</evidence>
<evidence type="ECO:0000313" key="9">
    <source>
        <dbReference type="EMBL" id="GER04596.1"/>
    </source>
</evidence>
<dbReference type="InterPro" id="IPR055348">
    <property type="entry name" value="DctQ"/>
</dbReference>
<evidence type="ECO:0000256" key="2">
    <source>
        <dbReference type="ARBA" id="ARBA00022448"/>
    </source>
</evidence>
<keyword evidence="7" id="KW-0997">Cell inner membrane</keyword>
<keyword evidence="3" id="KW-1003">Cell membrane</keyword>
<dbReference type="AlphaFoldDB" id="A0A5A7NC99"/>
<dbReference type="GO" id="GO:0005886">
    <property type="term" value="C:plasma membrane"/>
    <property type="evidence" value="ECO:0007669"/>
    <property type="project" value="UniProtKB-SubCell"/>
</dbReference>
<comment type="function">
    <text evidence="7">Part of the tripartite ATP-independent periplasmic (TRAP) transport system.</text>
</comment>
<sequence length="110" mass="11672">MGGAGYTLLHDGHVRVDLFYGSADTQAQSWVDLLGGLIFLLPFLFLIGWAGFPYIFASVMNLEGSTETGGIPFVYGLKALIAVFAISLGLQAVAMIGRSLAIILNSEESS</sequence>
<evidence type="ECO:0000256" key="7">
    <source>
        <dbReference type="RuleBase" id="RU369079"/>
    </source>
</evidence>
<accession>A0A5A7NC99</accession>
<protein>
    <recommendedName>
        <fullName evidence="7">TRAP transporter small permease protein</fullName>
    </recommendedName>
</protein>
<comment type="subunit">
    <text evidence="7">The complex comprises the extracytoplasmic solute receptor protein and the two transmembrane proteins.</text>
</comment>
<organism evidence="9 10">
    <name type="scientific">Iodidimonas nitroreducens</name>
    <dbReference type="NCBI Taxonomy" id="1236968"/>
    <lineage>
        <taxon>Bacteria</taxon>
        <taxon>Pseudomonadati</taxon>
        <taxon>Pseudomonadota</taxon>
        <taxon>Alphaproteobacteria</taxon>
        <taxon>Iodidimonadales</taxon>
        <taxon>Iodidimonadaceae</taxon>
        <taxon>Iodidimonas</taxon>
    </lineage>
</organism>
<feature type="domain" description="Tripartite ATP-independent periplasmic transporters DctQ component" evidence="8">
    <location>
        <begin position="2"/>
        <end position="99"/>
    </location>
</feature>
<comment type="subcellular location">
    <subcellularLocation>
        <location evidence="7">Cell inner membrane</location>
        <topology evidence="7">Multi-pass membrane protein</topology>
    </subcellularLocation>
    <subcellularLocation>
        <location evidence="1">Cell membrane</location>
        <topology evidence="1">Multi-pass membrane protein</topology>
    </subcellularLocation>
</comment>
<evidence type="ECO:0000256" key="5">
    <source>
        <dbReference type="ARBA" id="ARBA00022989"/>
    </source>
</evidence>
<dbReference type="Pfam" id="PF04290">
    <property type="entry name" value="DctQ"/>
    <property type="match status" value="1"/>
</dbReference>
<keyword evidence="6 7" id="KW-0472">Membrane</keyword>
<dbReference type="GO" id="GO:0022857">
    <property type="term" value="F:transmembrane transporter activity"/>
    <property type="evidence" value="ECO:0007669"/>
    <property type="project" value="UniProtKB-UniRule"/>
</dbReference>